<feature type="chain" id="PRO_5037604800" evidence="1">
    <location>
        <begin position="23"/>
        <end position="385"/>
    </location>
</feature>
<dbReference type="RefSeq" id="WP_166204953.1">
    <property type="nucleotide sequence ID" value="NZ_VIKU02000005.1"/>
</dbReference>
<feature type="signal peptide" evidence="1">
    <location>
        <begin position="1"/>
        <end position="22"/>
    </location>
</feature>
<keyword evidence="3" id="KW-1185">Reference proteome</keyword>
<keyword evidence="1" id="KW-0732">Signal</keyword>
<dbReference type="Pfam" id="PF13585">
    <property type="entry name" value="CHU_C"/>
    <property type="match status" value="1"/>
</dbReference>
<evidence type="ECO:0000256" key="1">
    <source>
        <dbReference type="SAM" id="SignalP"/>
    </source>
</evidence>
<gene>
    <name evidence="2" type="ORF">FK220_015760</name>
</gene>
<organism evidence="2 3">
    <name type="scientific">Pelagihabitans pacificus</name>
    <dbReference type="NCBI Taxonomy" id="2696054"/>
    <lineage>
        <taxon>Bacteria</taxon>
        <taxon>Pseudomonadati</taxon>
        <taxon>Bacteroidota</taxon>
        <taxon>Flavobacteriia</taxon>
        <taxon>Flavobacteriales</taxon>
        <taxon>Flavobacteriaceae</taxon>
        <taxon>Pelagihabitans</taxon>
    </lineage>
</organism>
<dbReference type="NCBIfam" id="TIGR04131">
    <property type="entry name" value="Bac_Flav_CTERM"/>
    <property type="match status" value="1"/>
</dbReference>
<dbReference type="Proteomes" id="UP000707206">
    <property type="component" value="Unassembled WGS sequence"/>
</dbReference>
<reference evidence="2" key="1">
    <citation type="submission" date="2019-07" db="EMBL/GenBank/DDBJ databases">
        <authorList>
            <person name="De-Chao Zhang Q."/>
        </authorList>
    </citation>
    <scope>NUCLEOTIDE SEQUENCE</scope>
    <source>
        <strain evidence="2">TP-CH-4</strain>
    </source>
</reference>
<reference evidence="2" key="2">
    <citation type="submission" date="2020-03" db="EMBL/GenBank/DDBJ databases">
        <title>Flavobacteriaceae bacterium strain TP-CH-4, a member of the family Flavobacteriaceae isolated from a deep-sea seamount.</title>
        <authorList>
            <person name="Zhang D.-C."/>
        </authorList>
    </citation>
    <scope>NUCLEOTIDE SEQUENCE</scope>
    <source>
        <strain evidence="2">TP-CH-4</strain>
    </source>
</reference>
<dbReference type="EMBL" id="VIKU02000005">
    <property type="protein sequence ID" value="NHF60811.1"/>
    <property type="molecule type" value="Genomic_DNA"/>
</dbReference>
<dbReference type="AlphaFoldDB" id="A0A967EC16"/>
<proteinExistence type="predicted"/>
<accession>A0A967EC16</accession>
<evidence type="ECO:0000313" key="3">
    <source>
        <dbReference type="Proteomes" id="UP000707206"/>
    </source>
</evidence>
<dbReference type="InterPro" id="IPR026341">
    <property type="entry name" value="T9SS_type_B"/>
</dbReference>
<evidence type="ECO:0000313" key="2">
    <source>
        <dbReference type="EMBL" id="NHF60811.1"/>
    </source>
</evidence>
<comment type="caution">
    <text evidence="2">The sequence shown here is derived from an EMBL/GenBank/DDBJ whole genome shotgun (WGS) entry which is preliminary data.</text>
</comment>
<protein>
    <submittedName>
        <fullName evidence="2">Gliding motility-associated C-terminal domain-containing protein</fullName>
    </submittedName>
</protein>
<sequence>MDKRKNQLLTLALSLSAVLCMAQEAAIHNYGGLQLHKKGQIGFHAPFINDHSFDQNKGLVGFYQDEGGLSISGGFSPTFYDFELAVESHLNINLPIIISNSLNFIYGDIKADRNNQNVYVKLMDEAIYDGEMNRTKIDGHVAVEGQKEFRFPVGYDEIIRPLKVRFIDGAFLAKCEFFRENPNAPESFYESFDIRKRDSSLGSIYDEEFWRLNTSGMVQISLTWNAKCNLSSQVKNIEHVTVSGWNKKDKRWVNLGNTSCDGDTAEGLVTSNTFNANDYEIFTLGFLFDLKANLPGNYVLTPNGDGINDFFDLKIIEQSPNNEFRIFNRSGMLVYEKTNYRNEFSGIANRGLGHKNKALPKGVYFYILDVKDLNQQYQGYFYLAL</sequence>
<name>A0A967EC16_9FLAO</name>